<feature type="compositionally biased region" description="Polar residues" evidence="1">
    <location>
        <begin position="409"/>
        <end position="424"/>
    </location>
</feature>
<accession>A0A6A6RPG9</accession>
<feature type="region of interest" description="Disordered" evidence="1">
    <location>
        <begin position="232"/>
        <end position="289"/>
    </location>
</feature>
<organism evidence="2 3">
    <name type="scientific">Massarina eburnea CBS 473.64</name>
    <dbReference type="NCBI Taxonomy" id="1395130"/>
    <lineage>
        <taxon>Eukaryota</taxon>
        <taxon>Fungi</taxon>
        <taxon>Dikarya</taxon>
        <taxon>Ascomycota</taxon>
        <taxon>Pezizomycotina</taxon>
        <taxon>Dothideomycetes</taxon>
        <taxon>Pleosporomycetidae</taxon>
        <taxon>Pleosporales</taxon>
        <taxon>Massarineae</taxon>
        <taxon>Massarinaceae</taxon>
        <taxon>Massarina</taxon>
    </lineage>
</organism>
<reference evidence="2" key="1">
    <citation type="journal article" date="2020" name="Stud. Mycol.">
        <title>101 Dothideomycetes genomes: a test case for predicting lifestyles and emergence of pathogens.</title>
        <authorList>
            <person name="Haridas S."/>
            <person name="Albert R."/>
            <person name="Binder M."/>
            <person name="Bloem J."/>
            <person name="Labutti K."/>
            <person name="Salamov A."/>
            <person name="Andreopoulos B."/>
            <person name="Baker S."/>
            <person name="Barry K."/>
            <person name="Bills G."/>
            <person name="Bluhm B."/>
            <person name="Cannon C."/>
            <person name="Castanera R."/>
            <person name="Culley D."/>
            <person name="Daum C."/>
            <person name="Ezra D."/>
            <person name="Gonzalez J."/>
            <person name="Henrissat B."/>
            <person name="Kuo A."/>
            <person name="Liang C."/>
            <person name="Lipzen A."/>
            <person name="Lutzoni F."/>
            <person name="Magnuson J."/>
            <person name="Mondo S."/>
            <person name="Nolan M."/>
            <person name="Ohm R."/>
            <person name="Pangilinan J."/>
            <person name="Park H.-J."/>
            <person name="Ramirez L."/>
            <person name="Alfaro M."/>
            <person name="Sun H."/>
            <person name="Tritt A."/>
            <person name="Yoshinaga Y."/>
            <person name="Zwiers L.-H."/>
            <person name="Turgeon B."/>
            <person name="Goodwin S."/>
            <person name="Spatafora J."/>
            <person name="Crous P."/>
            <person name="Grigoriev I."/>
        </authorList>
    </citation>
    <scope>NUCLEOTIDE SEQUENCE</scope>
    <source>
        <strain evidence="2">CBS 473.64</strain>
    </source>
</reference>
<keyword evidence="3" id="KW-1185">Reference proteome</keyword>
<feature type="region of interest" description="Disordered" evidence="1">
    <location>
        <begin position="561"/>
        <end position="612"/>
    </location>
</feature>
<evidence type="ECO:0000313" key="3">
    <source>
        <dbReference type="Proteomes" id="UP000799753"/>
    </source>
</evidence>
<feature type="region of interest" description="Disordered" evidence="1">
    <location>
        <begin position="396"/>
        <end position="498"/>
    </location>
</feature>
<feature type="region of interest" description="Disordered" evidence="1">
    <location>
        <begin position="335"/>
        <end position="376"/>
    </location>
</feature>
<evidence type="ECO:0000313" key="2">
    <source>
        <dbReference type="EMBL" id="KAF2637479.1"/>
    </source>
</evidence>
<dbReference type="Proteomes" id="UP000799753">
    <property type="component" value="Unassembled WGS sequence"/>
</dbReference>
<feature type="compositionally biased region" description="Low complexity" evidence="1">
    <location>
        <begin position="267"/>
        <end position="277"/>
    </location>
</feature>
<feature type="compositionally biased region" description="Pro residues" evidence="1">
    <location>
        <begin position="337"/>
        <end position="350"/>
    </location>
</feature>
<dbReference type="OrthoDB" id="3883943at2759"/>
<name>A0A6A6RPG9_9PLEO</name>
<feature type="compositionally biased region" description="Low complexity" evidence="1">
    <location>
        <begin position="445"/>
        <end position="454"/>
    </location>
</feature>
<protein>
    <submittedName>
        <fullName evidence="2">Uncharacterized protein</fullName>
    </submittedName>
</protein>
<proteinExistence type="predicted"/>
<dbReference type="EMBL" id="MU006793">
    <property type="protein sequence ID" value="KAF2637479.1"/>
    <property type="molecule type" value="Genomic_DNA"/>
</dbReference>
<dbReference type="AlphaFoldDB" id="A0A6A6RPG9"/>
<feature type="compositionally biased region" description="Polar residues" evidence="1">
    <location>
        <begin position="356"/>
        <end position="369"/>
    </location>
</feature>
<gene>
    <name evidence="2" type="ORF">P280DRAFT_472194</name>
</gene>
<evidence type="ECO:0000256" key="1">
    <source>
        <dbReference type="SAM" id="MobiDB-lite"/>
    </source>
</evidence>
<sequence length="625" mass="68511">MPPLPSPRLPGLLVLRPEATGPEYARWRREVKAVFVAKGTWGHCDGTVPMPMPEAGPNFFSPTTPTNLQPQLLEERKAWVKKDRDVKLDLFLSVADDIKVEIFEVGPPLPPVSLTAREMMEALDAQFDEFRFEDYHHVFCHFLNLHIDQYANIEDFNAEYAATLDDLLDHGHPMSNIQACSAYFSKLRCTQNPWVAKKLKEWDGLELETPLEHLMKQSPPWSVIKPLNATKPVSSPHSFPESIPEEHLEDTPNPSDGEYTPSEHSDASTSSSKSSKYSHSRDISGITTRSQEITIHASFEDLSEIGAFPNVPMPAHSSANAAIPKRVSSISKMTLLPSPPPINRPLPPTPSERSRSASPIPSVTNSIDSGKSGKRIQLPILTQSNSLAGMEAIHPALRSPAPTPRSVPEENQSNIHPAFRSNTSTPPPGAMRSLSPTPSTPPPNVTTVVTVPTPANHIPQKTARSSIGSPPLPNSPPSVSTPRMSLFPAPPTTNRSMMDITRPLTSQSTTHPYDTFSMRSPPLLRVDSNNSSTASLPLQGFSLESPEFRDTTILEAARLNASTPPPVNKPISKIDQARSRFDGIGSASPPKGLSPPISREEKESRKRSWSIKARLSARHGIKEII</sequence>